<comment type="subcellular location">
    <subcellularLocation>
        <location evidence="1">Membrane</location>
        <topology evidence="1">Multi-pass membrane protein</topology>
    </subcellularLocation>
</comment>
<dbReference type="GO" id="GO:0005886">
    <property type="term" value="C:plasma membrane"/>
    <property type="evidence" value="ECO:0007669"/>
    <property type="project" value="TreeGrafter"/>
</dbReference>
<dbReference type="InterPro" id="IPR011701">
    <property type="entry name" value="MFS"/>
</dbReference>
<feature type="transmembrane region" description="Helical" evidence="6">
    <location>
        <begin position="51"/>
        <end position="67"/>
    </location>
</feature>
<evidence type="ECO:0000313" key="9">
    <source>
        <dbReference type="Proteomes" id="UP000199462"/>
    </source>
</evidence>
<keyword evidence="4 6" id="KW-1133">Transmembrane helix</keyword>
<feature type="transmembrane region" description="Helical" evidence="6">
    <location>
        <begin position="308"/>
        <end position="329"/>
    </location>
</feature>
<feature type="transmembrane region" description="Helical" evidence="6">
    <location>
        <begin position="167"/>
        <end position="184"/>
    </location>
</feature>
<dbReference type="Pfam" id="PF07690">
    <property type="entry name" value="MFS_1"/>
    <property type="match status" value="1"/>
</dbReference>
<reference evidence="9" key="1">
    <citation type="submission" date="2016-10" db="EMBL/GenBank/DDBJ databases">
        <authorList>
            <person name="Varghese N."/>
            <person name="Submissions S."/>
        </authorList>
    </citation>
    <scope>NUCLEOTIDE SEQUENCE [LARGE SCALE GENOMIC DNA]</scope>
    <source>
        <strain evidence="9">DSM 19891</strain>
    </source>
</reference>
<dbReference type="RefSeq" id="WP_091903945.1">
    <property type="nucleotide sequence ID" value="NZ_FOYX01000003.1"/>
</dbReference>
<feature type="domain" description="Major facilitator superfamily (MFS) profile" evidence="7">
    <location>
        <begin position="10"/>
        <end position="398"/>
    </location>
</feature>
<name>A0A1I6JRS0_9FLAO</name>
<keyword evidence="9" id="KW-1185">Reference proteome</keyword>
<dbReference type="PANTHER" id="PTHR23502:SF132">
    <property type="entry name" value="POLYAMINE TRANSPORTER 2-RELATED"/>
    <property type="match status" value="1"/>
</dbReference>
<evidence type="ECO:0000256" key="5">
    <source>
        <dbReference type="ARBA" id="ARBA00023136"/>
    </source>
</evidence>
<dbReference type="PROSITE" id="PS50850">
    <property type="entry name" value="MFS"/>
    <property type="match status" value="1"/>
</dbReference>
<dbReference type="Proteomes" id="UP000199462">
    <property type="component" value="Unassembled WGS sequence"/>
</dbReference>
<feature type="transmembrane region" description="Helical" evidence="6">
    <location>
        <begin position="79"/>
        <end position="98"/>
    </location>
</feature>
<keyword evidence="2" id="KW-0813">Transport</keyword>
<proteinExistence type="predicted"/>
<dbReference type="AlphaFoldDB" id="A0A1I6JRS0"/>
<dbReference type="CDD" id="cd17320">
    <property type="entry name" value="MFS_MdfA_MDR_like"/>
    <property type="match status" value="1"/>
</dbReference>
<evidence type="ECO:0000256" key="3">
    <source>
        <dbReference type="ARBA" id="ARBA00022692"/>
    </source>
</evidence>
<feature type="transmembrane region" description="Helical" evidence="6">
    <location>
        <begin position="137"/>
        <end position="155"/>
    </location>
</feature>
<dbReference type="SUPFAM" id="SSF103473">
    <property type="entry name" value="MFS general substrate transporter"/>
    <property type="match status" value="1"/>
</dbReference>
<dbReference type="PANTHER" id="PTHR23502">
    <property type="entry name" value="MAJOR FACILITATOR SUPERFAMILY"/>
    <property type="match status" value="1"/>
</dbReference>
<feature type="transmembrane region" description="Helical" evidence="6">
    <location>
        <begin position="341"/>
        <end position="367"/>
    </location>
</feature>
<dbReference type="EMBL" id="FOYX01000003">
    <property type="protein sequence ID" value="SFR81638.1"/>
    <property type="molecule type" value="Genomic_DNA"/>
</dbReference>
<organism evidence="8 9">
    <name type="scientific">Maribacter stanieri</name>
    <dbReference type="NCBI Taxonomy" id="440514"/>
    <lineage>
        <taxon>Bacteria</taxon>
        <taxon>Pseudomonadati</taxon>
        <taxon>Bacteroidota</taxon>
        <taxon>Flavobacteriia</taxon>
        <taxon>Flavobacteriales</taxon>
        <taxon>Flavobacteriaceae</taxon>
        <taxon>Maribacter</taxon>
    </lineage>
</organism>
<keyword evidence="3 6" id="KW-0812">Transmembrane</keyword>
<sequence>MQNEQVKPNFEFVALMASLMSIVALTIDAILPAMADIGIAINSLDPTKNQLLVTMIFLGLGVGQLFFGPLSDSLGRKPIVYLGFTVFLVASIICLFAPNLEIMLVGRVLQGIGLSAPRTISISIIRDTYRGDYMAKIMSFVTAFFILVPVVAPAIGKAVMGITGWQGIFYMQLFFALVVGIWFYKRQVETLKPEYKVPFSFNVFIKGTKEIFRYKETVSCTMISGLITGSFLVYLSSAQHVFEELYGLTETFPYVFAGLALSVGFSTLMNGTLVLRFGMRNLSFAALVAFTIIALSYSLLFLNSKDPSITILLIFLSLQFLCLGFIWGNMRSIAMEPIGHIAGIGAAITGFISTILSIPISIFVGSFIEDSVWALFAGLGGCGLISVVLFMIFKTRPLFANNHAFSNQT</sequence>
<dbReference type="GO" id="GO:0022857">
    <property type="term" value="F:transmembrane transporter activity"/>
    <property type="evidence" value="ECO:0007669"/>
    <property type="project" value="InterPro"/>
</dbReference>
<gene>
    <name evidence="8" type="ORF">SAMN04488010_2906</name>
</gene>
<dbReference type="Gene3D" id="1.20.1720.10">
    <property type="entry name" value="Multidrug resistance protein D"/>
    <property type="match status" value="1"/>
</dbReference>
<evidence type="ECO:0000256" key="6">
    <source>
        <dbReference type="SAM" id="Phobius"/>
    </source>
</evidence>
<evidence type="ECO:0000259" key="7">
    <source>
        <dbReference type="PROSITE" id="PS50850"/>
    </source>
</evidence>
<feature type="transmembrane region" description="Helical" evidence="6">
    <location>
        <begin position="217"/>
        <end position="235"/>
    </location>
</feature>
<evidence type="ECO:0000256" key="4">
    <source>
        <dbReference type="ARBA" id="ARBA00022989"/>
    </source>
</evidence>
<keyword evidence="5 6" id="KW-0472">Membrane</keyword>
<dbReference type="InterPro" id="IPR020846">
    <property type="entry name" value="MFS_dom"/>
</dbReference>
<protein>
    <submittedName>
        <fullName evidence="8">MFS transporter, DHA1 family, bicyclomycin/chloramphenicol resistance protein</fullName>
    </submittedName>
</protein>
<feature type="transmembrane region" description="Helical" evidence="6">
    <location>
        <begin position="282"/>
        <end position="302"/>
    </location>
</feature>
<evidence type="ECO:0000256" key="2">
    <source>
        <dbReference type="ARBA" id="ARBA00022448"/>
    </source>
</evidence>
<dbReference type="STRING" id="440514.SAMN04488010_2906"/>
<evidence type="ECO:0000313" key="8">
    <source>
        <dbReference type="EMBL" id="SFR81638.1"/>
    </source>
</evidence>
<evidence type="ECO:0000256" key="1">
    <source>
        <dbReference type="ARBA" id="ARBA00004141"/>
    </source>
</evidence>
<feature type="transmembrane region" description="Helical" evidence="6">
    <location>
        <begin position="255"/>
        <end position="275"/>
    </location>
</feature>
<dbReference type="InterPro" id="IPR036259">
    <property type="entry name" value="MFS_trans_sf"/>
</dbReference>
<feature type="transmembrane region" description="Helical" evidence="6">
    <location>
        <begin position="373"/>
        <end position="393"/>
    </location>
</feature>
<accession>A0A1I6JRS0</accession>